<protein>
    <submittedName>
        <fullName evidence="3">DUF6538 domain-containing protein</fullName>
    </submittedName>
</protein>
<keyword evidence="4" id="KW-1185">Reference proteome</keyword>
<dbReference type="InterPro" id="IPR046668">
    <property type="entry name" value="DUF6538"/>
</dbReference>
<sequence>MLNVVCRNQVWYFHRRVPTEFKAYDSRRFVRSSLKTRCKKEAIRLAGLENTKLIEYWKSLKATGQFEAHEAFVQANKRASLLGFQYLDKLELLSGTVEQLIQRVLFLADQKLNKHHVEALLGTVAEPQIMLADLFPKFLDLTKEEKIKKCERQYRRWKNPRLNAINSFINLIGNKAVQDVTRQDFLTYKNWWIDRISGEKKVKTGTANKSISQVKSIIETVCDNLNIKQEKQYLFSKLMFEDDYEPRLPYTSDFIVNTLLNDEKMAGLSDHFKKMIQVFAETGVHVDEQIGILPEDISIDHKIPHIRIVSRDKDKLKNKHRSRVMPLVGFALDAFKAYPKGFSHIVKNSDSASSAIGKFLRENNLQPSPRHSPYSLRHSFQDRLTNADCPDRIQTDLMGHAFKGRTKYGTGATLEHSFAWMKKIQLKKEEADK</sequence>
<evidence type="ECO:0000256" key="1">
    <source>
        <dbReference type="ARBA" id="ARBA00023172"/>
    </source>
</evidence>
<evidence type="ECO:0000313" key="3">
    <source>
        <dbReference type="EMBL" id="MFD0751877.1"/>
    </source>
</evidence>
<dbReference type="Gene3D" id="1.10.443.10">
    <property type="entry name" value="Intergrase catalytic core"/>
    <property type="match status" value="1"/>
</dbReference>
<proteinExistence type="predicted"/>
<dbReference type="RefSeq" id="WP_377102186.1">
    <property type="nucleotide sequence ID" value="NZ_JBHTHU010000021.1"/>
</dbReference>
<dbReference type="InterPro" id="IPR011010">
    <property type="entry name" value="DNA_brk_join_enz"/>
</dbReference>
<accession>A0ABW2YZS3</accession>
<feature type="domain" description="DUF6538" evidence="2">
    <location>
        <begin position="5"/>
        <end position="61"/>
    </location>
</feature>
<name>A0ABW2YZS3_9SPHI</name>
<dbReference type="SUPFAM" id="SSF56349">
    <property type="entry name" value="DNA breaking-rejoining enzymes"/>
    <property type="match status" value="1"/>
</dbReference>
<keyword evidence="1" id="KW-0233">DNA recombination</keyword>
<dbReference type="Proteomes" id="UP001596958">
    <property type="component" value="Unassembled WGS sequence"/>
</dbReference>
<evidence type="ECO:0000259" key="2">
    <source>
        <dbReference type="Pfam" id="PF20172"/>
    </source>
</evidence>
<dbReference type="InterPro" id="IPR013762">
    <property type="entry name" value="Integrase-like_cat_sf"/>
</dbReference>
<evidence type="ECO:0000313" key="4">
    <source>
        <dbReference type="Proteomes" id="UP001596958"/>
    </source>
</evidence>
<comment type="caution">
    <text evidence="3">The sequence shown here is derived from an EMBL/GenBank/DDBJ whole genome shotgun (WGS) entry which is preliminary data.</text>
</comment>
<gene>
    <name evidence="3" type="ORF">ACFQZS_17115</name>
</gene>
<dbReference type="EMBL" id="JBHTHU010000021">
    <property type="protein sequence ID" value="MFD0751877.1"/>
    <property type="molecule type" value="Genomic_DNA"/>
</dbReference>
<reference evidence="4" key="1">
    <citation type="journal article" date="2019" name="Int. J. Syst. Evol. Microbiol.">
        <title>The Global Catalogue of Microorganisms (GCM) 10K type strain sequencing project: providing services to taxonomists for standard genome sequencing and annotation.</title>
        <authorList>
            <consortium name="The Broad Institute Genomics Platform"/>
            <consortium name="The Broad Institute Genome Sequencing Center for Infectious Disease"/>
            <person name="Wu L."/>
            <person name="Ma J."/>
        </authorList>
    </citation>
    <scope>NUCLEOTIDE SEQUENCE [LARGE SCALE GENOMIC DNA]</scope>
    <source>
        <strain evidence="4">CCUG 63418</strain>
    </source>
</reference>
<organism evidence="3 4">
    <name type="scientific">Mucilaginibacter calamicampi</name>
    <dbReference type="NCBI Taxonomy" id="1302352"/>
    <lineage>
        <taxon>Bacteria</taxon>
        <taxon>Pseudomonadati</taxon>
        <taxon>Bacteroidota</taxon>
        <taxon>Sphingobacteriia</taxon>
        <taxon>Sphingobacteriales</taxon>
        <taxon>Sphingobacteriaceae</taxon>
        <taxon>Mucilaginibacter</taxon>
    </lineage>
</organism>
<dbReference type="Pfam" id="PF20172">
    <property type="entry name" value="DUF6538"/>
    <property type="match status" value="1"/>
</dbReference>